<dbReference type="InterPro" id="IPR052456">
    <property type="entry name" value="CTLH_complex_component"/>
</dbReference>
<protein>
    <submittedName>
        <fullName evidence="4">Muskelin 1, intracellular mediator containing kelch motifs</fullName>
    </submittedName>
</protein>
<dbReference type="PANTHER" id="PTHR15526">
    <property type="entry name" value="MUSKELIN"/>
    <property type="match status" value="1"/>
</dbReference>
<feature type="domain" description="Muskelin N-terminal" evidence="3">
    <location>
        <begin position="7"/>
        <end position="201"/>
    </location>
</feature>
<dbReference type="Gene3D" id="2.120.10.80">
    <property type="entry name" value="Kelch-type beta propeller"/>
    <property type="match status" value="2"/>
</dbReference>
<reference evidence="4" key="1">
    <citation type="submission" date="2025-08" db="UniProtKB">
        <authorList>
            <consortium name="Ensembl"/>
        </authorList>
    </citation>
    <scope>IDENTIFICATION</scope>
</reference>
<name>A0A673W297_SALTR</name>
<dbReference type="InterPro" id="IPR010565">
    <property type="entry name" value="Muskelin_N"/>
</dbReference>
<dbReference type="Pfam" id="PF06588">
    <property type="entry name" value="Muskelin_N"/>
    <property type="match status" value="1"/>
</dbReference>
<keyword evidence="1" id="KW-0880">Kelch repeat</keyword>
<dbReference type="SMART" id="SM00667">
    <property type="entry name" value="LisH"/>
    <property type="match status" value="1"/>
</dbReference>
<reference evidence="4" key="2">
    <citation type="submission" date="2025-09" db="UniProtKB">
        <authorList>
            <consortium name="Ensembl"/>
        </authorList>
    </citation>
    <scope>IDENTIFICATION</scope>
</reference>
<dbReference type="SUPFAM" id="SSF117281">
    <property type="entry name" value="Kelch motif"/>
    <property type="match status" value="1"/>
</dbReference>
<dbReference type="GeneTree" id="ENSGT00390000001702"/>
<dbReference type="Pfam" id="PF24681">
    <property type="entry name" value="Kelch_KLHDC2_KLHL20_DRC7"/>
    <property type="match status" value="1"/>
</dbReference>
<dbReference type="AlphaFoldDB" id="A0A673W297"/>
<dbReference type="SUPFAM" id="SSF49785">
    <property type="entry name" value="Galactose-binding domain-like"/>
    <property type="match status" value="1"/>
</dbReference>
<dbReference type="Ensembl" id="ENSSTUT00000002505.1">
    <property type="protein sequence ID" value="ENSSTUP00000002351.1"/>
    <property type="gene ID" value="ENSSTUG00000001088.1"/>
</dbReference>
<gene>
    <name evidence="4" type="primary">MKLN1</name>
    <name evidence="4" type="synonym">LOC115198873</name>
</gene>
<evidence type="ECO:0000313" key="4">
    <source>
        <dbReference type="Ensembl" id="ENSSTUP00000002351.1"/>
    </source>
</evidence>
<accession>A0A673W297</accession>
<evidence type="ECO:0000256" key="1">
    <source>
        <dbReference type="ARBA" id="ARBA00022441"/>
    </source>
</evidence>
<keyword evidence="2" id="KW-0677">Repeat</keyword>
<dbReference type="InterPro" id="IPR015915">
    <property type="entry name" value="Kelch-typ_b-propeller"/>
</dbReference>
<organism evidence="4 5">
    <name type="scientific">Salmo trutta</name>
    <name type="common">Brown trout</name>
    <dbReference type="NCBI Taxonomy" id="8032"/>
    <lineage>
        <taxon>Eukaryota</taxon>
        <taxon>Metazoa</taxon>
        <taxon>Chordata</taxon>
        <taxon>Craniata</taxon>
        <taxon>Vertebrata</taxon>
        <taxon>Euteleostomi</taxon>
        <taxon>Actinopterygii</taxon>
        <taxon>Neopterygii</taxon>
        <taxon>Teleostei</taxon>
        <taxon>Protacanthopterygii</taxon>
        <taxon>Salmoniformes</taxon>
        <taxon>Salmonidae</taxon>
        <taxon>Salmoninae</taxon>
        <taxon>Salmo</taxon>
    </lineage>
</organism>
<dbReference type="Proteomes" id="UP000472277">
    <property type="component" value="Chromosome 8"/>
</dbReference>
<dbReference type="Gene3D" id="2.60.120.260">
    <property type="entry name" value="Galactose-binding domain-like"/>
    <property type="match status" value="1"/>
</dbReference>
<proteinExistence type="predicted"/>
<dbReference type="FunFam" id="2.60.120.260:FF:000066">
    <property type="entry name" value="Muskelin 1"/>
    <property type="match status" value="1"/>
</dbReference>
<dbReference type="PROSITE" id="PS50896">
    <property type="entry name" value="LISH"/>
    <property type="match status" value="1"/>
</dbReference>
<dbReference type="GO" id="GO:0005737">
    <property type="term" value="C:cytoplasm"/>
    <property type="evidence" value="ECO:0007669"/>
    <property type="project" value="TreeGrafter"/>
</dbReference>
<dbReference type="InterPro" id="IPR008979">
    <property type="entry name" value="Galactose-bd-like_sf"/>
</dbReference>
<evidence type="ECO:0000313" key="5">
    <source>
        <dbReference type="Proteomes" id="UP000472277"/>
    </source>
</evidence>
<sequence>MAVVPENRVLSFSVFKWSSYSSTYLPENILVDKPNDQSSRWSSESNYPPQYLMLKMERPAIVQSITFGKYEKTHVCNLKKLKVFGGMSEENMTELLSSGLKNDYNKETFTLKHKIDQQMFPCRFVKIVPLMSWGPSFNFSIWYIELHGIEEPDVVQPCLNWYSKYREQEAIRLCLKHFRQHNYTEAFESLQKKTRIALEHQMLTHLHDRLVLRGDFDACEELIDKAVKDGLFNQYISQQEYKPRWSQIIPKCNKGNEDDNRPGMRGGHQMVIDVQTETVYLFGGWDGTQDLADFWAYSVQENQWVCISRDTEKESGPSARSCHKMCIDSQRRQIYTLGRYLDSSVRNSKSLKSDFYRYDVDANTWTLLSEDTSADGGPKLVFDHQMCMDSEKHMIYTFGGRILMCNGSVEDSRTSEPQFSGLYAFHCQAGTWSLLREDSCNAGPEDVQSRIGHCMLFHTVSYGSISVLNLSLCVCPTVPMTGFTQRATIDPELNEIHVLSGLSKDKDKREENVRNSFWIYDIARNNWSCVYKNDQAVKENPSKALQEEEPCPRFAHQLVYDEMHKVHYLFGGNPGKSCSPKMRLDDFWSLKLCRPSKEYLLRHCKYLIRKYRFEEKAQSEPLNALKYLQNDLSLTVDHTNPDETKEFQLLPSALFKSSSDFIPLGFSDVDQTYAQRTQLFDTLVNFFPDSMTPPKGNLVDLITL</sequence>
<evidence type="ECO:0000259" key="3">
    <source>
        <dbReference type="Pfam" id="PF06588"/>
    </source>
</evidence>
<evidence type="ECO:0000256" key="2">
    <source>
        <dbReference type="ARBA" id="ARBA00022737"/>
    </source>
</evidence>
<keyword evidence="5" id="KW-1185">Reference proteome</keyword>
<dbReference type="InterPro" id="IPR006594">
    <property type="entry name" value="LisH"/>
</dbReference>
<dbReference type="PANTHER" id="PTHR15526:SF5">
    <property type="entry name" value="MUSKELIN"/>
    <property type="match status" value="1"/>
</dbReference>